<sequence>MAWANTISLLRLDWLHDTFEQAPLLGSLIDPKMSLMEKGYLKDGELEHALAQALSQENTNTSDSQHEIAVSAQGLAKATALLSQSYQWVITNVPYLARGKQSETLKQFCEAHYPAAKMTLPPSFSSVA</sequence>
<organism evidence="1">
    <name type="scientific">Gallibacterium anatis</name>
    <dbReference type="NCBI Taxonomy" id="750"/>
    <lineage>
        <taxon>Bacteria</taxon>
        <taxon>Pseudomonadati</taxon>
        <taxon>Pseudomonadota</taxon>
        <taxon>Gammaproteobacteria</taxon>
        <taxon>Pasteurellales</taxon>
        <taxon>Pasteurellaceae</taxon>
        <taxon>Gallibacterium</taxon>
    </lineage>
</organism>
<accession>A0A930UVC5</accession>
<comment type="caution">
    <text evidence="1">The sequence shown here is derived from an EMBL/GenBank/DDBJ whole genome shotgun (WGS) entry which is preliminary data.</text>
</comment>
<reference evidence="1" key="1">
    <citation type="submission" date="2020-11" db="EMBL/GenBank/DDBJ databases">
        <title>Gallibacterium anatis 1637, full genome, WGS.</title>
        <authorList>
            <person name="Laishevtcev A.I."/>
            <person name="Yakimova E.A."/>
            <person name="Petkovich D."/>
            <person name="Stepanova T.V."/>
            <person name="Kalendr R.S."/>
            <person name="Rubalsky E.O."/>
            <person name="Zulkarneev E.R."/>
            <person name="Aleshkin A.V."/>
        </authorList>
    </citation>
    <scope>NUCLEOTIDE SEQUENCE</scope>
    <source>
        <strain evidence="1">1637</strain>
    </source>
</reference>
<evidence type="ECO:0000313" key="1">
    <source>
        <dbReference type="EMBL" id="MBF4102223.1"/>
    </source>
</evidence>
<gene>
    <name evidence="1" type="ORF">INT80_01685</name>
</gene>
<dbReference type="EMBL" id="JADION010000003">
    <property type="protein sequence ID" value="MBF4102223.1"/>
    <property type="molecule type" value="Genomic_DNA"/>
</dbReference>
<protein>
    <submittedName>
        <fullName evidence="1">Uncharacterized protein</fullName>
    </submittedName>
</protein>
<dbReference type="AlphaFoldDB" id="A0A930UVC5"/>
<proteinExistence type="predicted"/>
<name>A0A930UVC5_9PAST</name>